<dbReference type="Proteomes" id="UP000235371">
    <property type="component" value="Unassembled WGS sequence"/>
</dbReference>
<dbReference type="SMART" id="SM00355">
    <property type="entry name" value="ZnF_C2H2"/>
    <property type="match status" value="5"/>
</dbReference>
<dbReference type="InterPro" id="IPR051061">
    <property type="entry name" value="Zinc_finger_trans_reg"/>
</dbReference>
<keyword evidence="6" id="KW-0804">Transcription</keyword>
<dbReference type="RefSeq" id="XP_024735340.1">
    <property type="nucleotide sequence ID" value="XM_024872781.1"/>
</dbReference>
<dbReference type="OrthoDB" id="3555422at2759"/>
<evidence type="ECO:0000256" key="9">
    <source>
        <dbReference type="SAM" id="MobiDB-lite"/>
    </source>
</evidence>
<name>A0A2J6T5Y9_9HELO</name>
<dbReference type="GO" id="GO:0006357">
    <property type="term" value="P:regulation of transcription by RNA polymerase II"/>
    <property type="evidence" value="ECO:0007669"/>
    <property type="project" value="TreeGrafter"/>
</dbReference>
<evidence type="ECO:0000313" key="11">
    <source>
        <dbReference type="EMBL" id="PMD58436.1"/>
    </source>
</evidence>
<feature type="region of interest" description="Disordered" evidence="9">
    <location>
        <begin position="66"/>
        <end position="105"/>
    </location>
</feature>
<keyword evidence="12" id="KW-1185">Reference proteome</keyword>
<dbReference type="EMBL" id="KZ613822">
    <property type="protein sequence ID" value="PMD58436.1"/>
    <property type="molecule type" value="Genomic_DNA"/>
</dbReference>
<evidence type="ECO:0000256" key="3">
    <source>
        <dbReference type="ARBA" id="ARBA00022771"/>
    </source>
</evidence>
<dbReference type="InterPro" id="IPR013087">
    <property type="entry name" value="Znf_C2H2_type"/>
</dbReference>
<gene>
    <name evidence="11" type="ORF">K444DRAFT_432548</name>
</gene>
<dbReference type="AlphaFoldDB" id="A0A2J6T5Y9"/>
<organism evidence="11 12">
    <name type="scientific">Hyaloscypha bicolor E</name>
    <dbReference type="NCBI Taxonomy" id="1095630"/>
    <lineage>
        <taxon>Eukaryota</taxon>
        <taxon>Fungi</taxon>
        <taxon>Dikarya</taxon>
        <taxon>Ascomycota</taxon>
        <taxon>Pezizomycotina</taxon>
        <taxon>Leotiomycetes</taxon>
        <taxon>Helotiales</taxon>
        <taxon>Hyaloscyphaceae</taxon>
        <taxon>Hyaloscypha</taxon>
        <taxon>Hyaloscypha bicolor</taxon>
    </lineage>
</organism>
<comment type="subcellular location">
    <subcellularLocation>
        <location evidence="1">Nucleus</location>
    </subcellularLocation>
</comment>
<accession>A0A2J6T5Y9</accession>
<evidence type="ECO:0000256" key="2">
    <source>
        <dbReference type="ARBA" id="ARBA00022723"/>
    </source>
</evidence>
<dbReference type="GeneID" id="36580861"/>
<keyword evidence="4" id="KW-0862">Zinc</keyword>
<evidence type="ECO:0000259" key="10">
    <source>
        <dbReference type="PROSITE" id="PS50157"/>
    </source>
</evidence>
<dbReference type="Gene3D" id="3.30.160.60">
    <property type="entry name" value="Classic Zinc Finger"/>
    <property type="match status" value="1"/>
</dbReference>
<protein>
    <recommendedName>
        <fullName evidence="10">C2H2-type domain-containing protein</fullName>
    </recommendedName>
</protein>
<dbReference type="InParanoid" id="A0A2J6T5Y9"/>
<keyword evidence="2" id="KW-0479">Metal-binding</keyword>
<reference evidence="11 12" key="1">
    <citation type="submission" date="2016-04" db="EMBL/GenBank/DDBJ databases">
        <title>A degradative enzymes factory behind the ericoid mycorrhizal symbiosis.</title>
        <authorList>
            <consortium name="DOE Joint Genome Institute"/>
            <person name="Martino E."/>
            <person name="Morin E."/>
            <person name="Grelet G."/>
            <person name="Kuo A."/>
            <person name="Kohler A."/>
            <person name="Daghino S."/>
            <person name="Barry K."/>
            <person name="Choi C."/>
            <person name="Cichocki N."/>
            <person name="Clum A."/>
            <person name="Copeland A."/>
            <person name="Hainaut M."/>
            <person name="Haridas S."/>
            <person name="Labutti K."/>
            <person name="Lindquist E."/>
            <person name="Lipzen A."/>
            <person name="Khouja H.-R."/>
            <person name="Murat C."/>
            <person name="Ohm R."/>
            <person name="Olson A."/>
            <person name="Spatafora J."/>
            <person name="Veneault-Fourrey C."/>
            <person name="Henrissat B."/>
            <person name="Grigoriev I."/>
            <person name="Martin F."/>
            <person name="Perotto S."/>
        </authorList>
    </citation>
    <scope>NUCLEOTIDE SEQUENCE [LARGE SCALE GENOMIC DNA]</scope>
    <source>
        <strain evidence="11 12">E</strain>
    </source>
</reference>
<dbReference type="PROSITE" id="PS00028">
    <property type="entry name" value="ZINC_FINGER_C2H2_1"/>
    <property type="match status" value="2"/>
</dbReference>
<feature type="region of interest" description="Disordered" evidence="9">
    <location>
        <begin position="144"/>
        <end position="167"/>
    </location>
</feature>
<evidence type="ECO:0000256" key="1">
    <source>
        <dbReference type="ARBA" id="ARBA00004123"/>
    </source>
</evidence>
<dbReference type="PANTHER" id="PTHR46179:SF13">
    <property type="entry name" value="C2H2-TYPE DOMAIN-CONTAINING PROTEIN"/>
    <property type="match status" value="1"/>
</dbReference>
<evidence type="ECO:0000256" key="4">
    <source>
        <dbReference type="ARBA" id="ARBA00022833"/>
    </source>
</evidence>
<keyword evidence="5" id="KW-0805">Transcription regulation</keyword>
<evidence type="ECO:0000256" key="6">
    <source>
        <dbReference type="ARBA" id="ARBA00023163"/>
    </source>
</evidence>
<proteinExistence type="predicted"/>
<sequence length="369" mass="40579">MMASACSPTIGSRTTEFQADNTLCSARPSASVDTNRLAEDGLPATEFLDGIFDSNGRPMQAMTLKAKNDGRFSPHLLDSSGSRPSPPNNGPPTSVSSANNRAQLDGPELPRLADLEYLAALPHSVLTEISKNVAEAIVAKQKAIQQSREQETPPQLPEGRPPKNAATGANHVFRCEQPGCKTTFRRNKDRLRHVRQKHTADVKTFSCPVIDCPKGHGHEFHRSDKLRDHLRGERISSLEWCCVVPGCSDIVATRVGLIDHLGQHDFETRKSNNRLFVEYGFALHSRYNYLHAGYICSIQGCPFGTDDEATMLGHLSNPHNGPSCPCPIPNCGKTFQDWLSTSRHLAQAHDHDTRFYAPSANTKSSMQDC</sequence>
<keyword evidence="3 8" id="KW-0863">Zinc-finger</keyword>
<evidence type="ECO:0000313" key="12">
    <source>
        <dbReference type="Proteomes" id="UP000235371"/>
    </source>
</evidence>
<dbReference type="PROSITE" id="PS50157">
    <property type="entry name" value="ZINC_FINGER_C2H2_2"/>
    <property type="match status" value="1"/>
</dbReference>
<dbReference type="PANTHER" id="PTHR46179">
    <property type="entry name" value="ZINC FINGER PROTEIN"/>
    <property type="match status" value="1"/>
</dbReference>
<feature type="domain" description="C2H2-type" evidence="10">
    <location>
        <begin position="173"/>
        <end position="203"/>
    </location>
</feature>
<dbReference type="GO" id="GO:0008270">
    <property type="term" value="F:zinc ion binding"/>
    <property type="evidence" value="ECO:0007669"/>
    <property type="project" value="UniProtKB-KW"/>
</dbReference>
<evidence type="ECO:0000256" key="5">
    <source>
        <dbReference type="ARBA" id="ARBA00023015"/>
    </source>
</evidence>
<evidence type="ECO:0000256" key="7">
    <source>
        <dbReference type="ARBA" id="ARBA00023242"/>
    </source>
</evidence>
<dbReference type="GO" id="GO:0005634">
    <property type="term" value="C:nucleus"/>
    <property type="evidence" value="ECO:0007669"/>
    <property type="project" value="UniProtKB-SubCell"/>
</dbReference>
<keyword evidence="7" id="KW-0539">Nucleus</keyword>
<evidence type="ECO:0000256" key="8">
    <source>
        <dbReference type="PROSITE-ProRule" id="PRU00042"/>
    </source>
</evidence>
<dbReference type="STRING" id="1095630.A0A2J6T5Y9"/>